<sequence length="173" mass="18842">MTITVVSKSAIIREAIAYTCRDNGLVISGMYDSYAGLTRANFGEVFLIHVDDLATDLSERINALTGRYADVRVVALVPETLPAALRDDMAECVDAIVSEAASADKLIATLRQYEREAAAQFAAQFSERPVEWAGPARADPPPPPPAAAPGHRDSLLPCRRKRPNRRSTPPPWN</sequence>
<feature type="region of interest" description="Disordered" evidence="1">
    <location>
        <begin position="130"/>
        <end position="173"/>
    </location>
</feature>
<protein>
    <submittedName>
        <fullName evidence="2">Uncharacterized protein</fullName>
    </submittedName>
</protein>
<name>A0ABV7AIX6_9RHOB</name>
<dbReference type="Proteomes" id="UP001595443">
    <property type="component" value="Unassembled WGS sequence"/>
</dbReference>
<evidence type="ECO:0000313" key="2">
    <source>
        <dbReference type="EMBL" id="MFC2968697.1"/>
    </source>
</evidence>
<dbReference type="RefSeq" id="WP_377833393.1">
    <property type="nucleotide sequence ID" value="NZ_JBHRSK010000007.1"/>
</dbReference>
<proteinExistence type="predicted"/>
<organism evidence="2 3">
    <name type="scientific">Acidimangrovimonas pyrenivorans</name>
    <dbReference type="NCBI Taxonomy" id="2030798"/>
    <lineage>
        <taxon>Bacteria</taxon>
        <taxon>Pseudomonadati</taxon>
        <taxon>Pseudomonadota</taxon>
        <taxon>Alphaproteobacteria</taxon>
        <taxon>Rhodobacterales</taxon>
        <taxon>Paracoccaceae</taxon>
        <taxon>Acidimangrovimonas</taxon>
    </lineage>
</organism>
<evidence type="ECO:0000313" key="3">
    <source>
        <dbReference type="Proteomes" id="UP001595443"/>
    </source>
</evidence>
<comment type="caution">
    <text evidence="2">The sequence shown here is derived from an EMBL/GenBank/DDBJ whole genome shotgun (WGS) entry which is preliminary data.</text>
</comment>
<reference evidence="3" key="1">
    <citation type="journal article" date="2019" name="Int. J. Syst. Evol. Microbiol.">
        <title>The Global Catalogue of Microorganisms (GCM) 10K type strain sequencing project: providing services to taxonomists for standard genome sequencing and annotation.</title>
        <authorList>
            <consortium name="The Broad Institute Genomics Platform"/>
            <consortium name="The Broad Institute Genome Sequencing Center for Infectious Disease"/>
            <person name="Wu L."/>
            <person name="Ma J."/>
        </authorList>
    </citation>
    <scope>NUCLEOTIDE SEQUENCE [LARGE SCALE GENOMIC DNA]</scope>
    <source>
        <strain evidence="3">KCTC 62192</strain>
    </source>
</reference>
<accession>A0ABV7AIX6</accession>
<keyword evidence="3" id="KW-1185">Reference proteome</keyword>
<gene>
    <name evidence="2" type="ORF">ACFOES_11385</name>
</gene>
<feature type="compositionally biased region" description="Pro residues" evidence="1">
    <location>
        <begin position="138"/>
        <end position="147"/>
    </location>
</feature>
<dbReference type="EMBL" id="JBHRSK010000007">
    <property type="protein sequence ID" value="MFC2968697.1"/>
    <property type="molecule type" value="Genomic_DNA"/>
</dbReference>
<evidence type="ECO:0000256" key="1">
    <source>
        <dbReference type="SAM" id="MobiDB-lite"/>
    </source>
</evidence>